<name>F4LM52_TREBD</name>
<evidence type="ECO:0000256" key="1">
    <source>
        <dbReference type="ARBA" id="ARBA00022729"/>
    </source>
</evidence>
<dbReference type="GO" id="GO:0030288">
    <property type="term" value="C:outer membrane-bounded periplasmic space"/>
    <property type="evidence" value="ECO:0007669"/>
    <property type="project" value="TreeGrafter"/>
</dbReference>
<keyword evidence="4" id="KW-1185">Reference proteome</keyword>
<dbReference type="PIRSF" id="PIRSF002825">
    <property type="entry name" value="CfbpA"/>
    <property type="match status" value="1"/>
</dbReference>
<dbReference type="PANTHER" id="PTHR30006:SF2">
    <property type="entry name" value="ABC TRANSPORTER SUBSTRATE-BINDING PROTEIN"/>
    <property type="match status" value="1"/>
</dbReference>
<dbReference type="STRING" id="906968.Trebr_1304"/>
<dbReference type="OrthoDB" id="305758at2"/>
<dbReference type="GO" id="GO:0030975">
    <property type="term" value="F:thiamine binding"/>
    <property type="evidence" value="ECO:0007669"/>
    <property type="project" value="TreeGrafter"/>
</dbReference>
<dbReference type="Gene3D" id="3.40.190.10">
    <property type="entry name" value="Periplasmic binding protein-like II"/>
    <property type="match status" value="2"/>
</dbReference>
<dbReference type="KEGG" id="tbe:Trebr_1304"/>
<evidence type="ECO:0000313" key="4">
    <source>
        <dbReference type="Proteomes" id="UP000006546"/>
    </source>
</evidence>
<evidence type="ECO:0000256" key="2">
    <source>
        <dbReference type="SAM" id="SignalP"/>
    </source>
</evidence>
<reference evidence="4" key="1">
    <citation type="submission" date="2011-04" db="EMBL/GenBank/DDBJ databases">
        <title>The complete genome of Treponema brennaborense DSM 12168.</title>
        <authorList>
            <person name="Lucas S."/>
            <person name="Han J."/>
            <person name="Lapidus A."/>
            <person name="Bruce D."/>
            <person name="Goodwin L."/>
            <person name="Pitluck S."/>
            <person name="Peters L."/>
            <person name="Kyrpides N."/>
            <person name="Mavromatis K."/>
            <person name="Ivanova N."/>
            <person name="Mikhailova N."/>
            <person name="Pagani I."/>
            <person name="Teshima H."/>
            <person name="Detter J.C."/>
            <person name="Tapia R."/>
            <person name="Han C."/>
            <person name="Land M."/>
            <person name="Hauser L."/>
            <person name="Markowitz V."/>
            <person name="Cheng J.-F."/>
            <person name="Hugenholtz P."/>
            <person name="Woyke T."/>
            <person name="Wu D."/>
            <person name="Gronow S."/>
            <person name="Wellnitz S."/>
            <person name="Brambilla E."/>
            <person name="Klenk H.-P."/>
            <person name="Eisen J.A."/>
        </authorList>
    </citation>
    <scope>NUCLEOTIDE SEQUENCE [LARGE SCALE GENOMIC DNA]</scope>
    <source>
        <strain evidence="4">DSM 12168 / CIP 105900 / DD5/3</strain>
    </source>
</reference>
<protein>
    <submittedName>
        <fullName evidence="3">Extracellular solute-binding protein family 1</fullName>
    </submittedName>
</protein>
<dbReference type="EMBL" id="CP002696">
    <property type="protein sequence ID" value="AEE16731.1"/>
    <property type="molecule type" value="Genomic_DNA"/>
</dbReference>
<gene>
    <name evidence="3" type="ordered locus">Trebr_1304</name>
</gene>
<dbReference type="AlphaFoldDB" id="F4LM52"/>
<dbReference type="RefSeq" id="WP_013758438.1">
    <property type="nucleotide sequence ID" value="NC_015500.1"/>
</dbReference>
<dbReference type="InterPro" id="IPR026045">
    <property type="entry name" value="Ferric-bd"/>
</dbReference>
<dbReference type="SUPFAM" id="SSF53850">
    <property type="entry name" value="Periplasmic binding protein-like II"/>
    <property type="match status" value="1"/>
</dbReference>
<organism evidence="3 4">
    <name type="scientific">Treponema brennaborense (strain DSM 12168 / CIP 105900 / DD5/3)</name>
    <dbReference type="NCBI Taxonomy" id="906968"/>
    <lineage>
        <taxon>Bacteria</taxon>
        <taxon>Pseudomonadati</taxon>
        <taxon>Spirochaetota</taxon>
        <taxon>Spirochaetia</taxon>
        <taxon>Spirochaetales</taxon>
        <taxon>Treponemataceae</taxon>
        <taxon>Treponema</taxon>
    </lineage>
</organism>
<dbReference type="PANTHER" id="PTHR30006">
    <property type="entry name" value="THIAMINE-BINDING PERIPLASMIC PROTEIN-RELATED"/>
    <property type="match status" value="1"/>
</dbReference>
<proteinExistence type="predicted"/>
<sequence>MKRIISVLLSCIFAAAVFAAGKGDAGKSRTGGELFVYSVINDEETRLLTELFTERTGIRVTYLRAATGELVNRVIAERKSPQADVLLGGPSSLHIAAAEKGALSPYRSPVSASFPAYTKDPAGVWNGFCVLTLGIGINTDRFEKKFPGKKLPAVWDDLTDPDFKDEIVMTDPASSSTAYLFVQNQLQRLGYDAGWEYLLKLSPLVGQFPSSGGAPPKLVGTGEYAIGIAYVHALAKYKAQGFPVQIIAPPQSAGEVDAVSVIKNGPNEANARAFIDFLLSEEAQTLFASLSYTTPVNPAVASVPGAVSIDDVDLLPYDAELAGRQRDQVLDRWQKTVK</sequence>
<dbReference type="GO" id="GO:0030976">
    <property type="term" value="F:thiamine pyrophosphate binding"/>
    <property type="evidence" value="ECO:0007669"/>
    <property type="project" value="TreeGrafter"/>
</dbReference>
<dbReference type="Proteomes" id="UP000006546">
    <property type="component" value="Chromosome"/>
</dbReference>
<keyword evidence="1 2" id="KW-0732">Signal</keyword>
<evidence type="ECO:0000313" key="3">
    <source>
        <dbReference type="EMBL" id="AEE16731.1"/>
    </source>
</evidence>
<feature type="chain" id="PRO_5003317810" evidence="2">
    <location>
        <begin position="20"/>
        <end position="338"/>
    </location>
</feature>
<dbReference type="GO" id="GO:0015888">
    <property type="term" value="P:thiamine transport"/>
    <property type="evidence" value="ECO:0007669"/>
    <property type="project" value="TreeGrafter"/>
</dbReference>
<dbReference type="Pfam" id="PF13343">
    <property type="entry name" value="SBP_bac_6"/>
    <property type="match status" value="1"/>
</dbReference>
<accession>F4LM52</accession>
<dbReference type="HOGENOM" id="CLU_026974_0_1_12"/>
<dbReference type="CDD" id="cd13544">
    <property type="entry name" value="PBP2_Fbp_like_1"/>
    <property type="match status" value="1"/>
</dbReference>
<dbReference type="eggNOG" id="COG1840">
    <property type="taxonomic scope" value="Bacteria"/>
</dbReference>
<feature type="signal peptide" evidence="2">
    <location>
        <begin position="1"/>
        <end position="19"/>
    </location>
</feature>